<accession>A0ABD1DL84</accession>
<feature type="compositionally biased region" description="Polar residues" evidence="1">
    <location>
        <begin position="87"/>
        <end position="100"/>
    </location>
</feature>
<keyword evidence="3" id="KW-1185">Reference proteome</keyword>
<evidence type="ECO:0000313" key="3">
    <source>
        <dbReference type="Proteomes" id="UP001562425"/>
    </source>
</evidence>
<sequence length="117" mass="12995">MAKPGHSRWQPASSVAERPLQPSTQRFWTPSRGQSSGVNPQAARPSTYELGGVRQHTPRSNPRPPTDRTGTASWRPRYTAKFPRASAPSSQPTLSSQHRSCTPVRPRTPEVMPNARR</sequence>
<dbReference type="AlphaFoldDB" id="A0ABD1DL84"/>
<proteinExistence type="predicted"/>
<gene>
    <name evidence="2" type="ORF">pipiens_007369</name>
</gene>
<evidence type="ECO:0000313" key="2">
    <source>
        <dbReference type="EMBL" id="KAL1400510.1"/>
    </source>
</evidence>
<comment type="caution">
    <text evidence="2">The sequence shown here is derived from an EMBL/GenBank/DDBJ whole genome shotgun (WGS) entry which is preliminary data.</text>
</comment>
<feature type="compositionally biased region" description="Polar residues" evidence="1">
    <location>
        <begin position="21"/>
        <end position="39"/>
    </location>
</feature>
<reference evidence="2 3" key="1">
    <citation type="submission" date="2024-05" db="EMBL/GenBank/DDBJ databases">
        <title>Culex pipiens pipiens assembly and annotation.</title>
        <authorList>
            <person name="Alout H."/>
            <person name="Durand T."/>
        </authorList>
    </citation>
    <scope>NUCLEOTIDE SEQUENCE [LARGE SCALE GENOMIC DNA]</scope>
    <source>
        <strain evidence="2">HA-2024</strain>
        <tissue evidence="2">Whole body</tissue>
    </source>
</reference>
<dbReference type="Proteomes" id="UP001562425">
    <property type="component" value="Unassembled WGS sequence"/>
</dbReference>
<protein>
    <submittedName>
        <fullName evidence="2">Uncharacterized protein</fullName>
    </submittedName>
</protein>
<evidence type="ECO:0000256" key="1">
    <source>
        <dbReference type="SAM" id="MobiDB-lite"/>
    </source>
</evidence>
<dbReference type="EMBL" id="JBEHCU010005225">
    <property type="protein sequence ID" value="KAL1400510.1"/>
    <property type="molecule type" value="Genomic_DNA"/>
</dbReference>
<organism evidence="2 3">
    <name type="scientific">Culex pipiens pipiens</name>
    <name type="common">Northern house mosquito</name>
    <dbReference type="NCBI Taxonomy" id="38569"/>
    <lineage>
        <taxon>Eukaryota</taxon>
        <taxon>Metazoa</taxon>
        <taxon>Ecdysozoa</taxon>
        <taxon>Arthropoda</taxon>
        <taxon>Hexapoda</taxon>
        <taxon>Insecta</taxon>
        <taxon>Pterygota</taxon>
        <taxon>Neoptera</taxon>
        <taxon>Endopterygota</taxon>
        <taxon>Diptera</taxon>
        <taxon>Nematocera</taxon>
        <taxon>Culicoidea</taxon>
        <taxon>Culicidae</taxon>
        <taxon>Culicinae</taxon>
        <taxon>Culicini</taxon>
        <taxon>Culex</taxon>
        <taxon>Culex</taxon>
    </lineage>
</organism>
<feature type="region of interest" description="Disordered" evidence="1">
    <location>
        <begin position="1"/>
        <end position="117"/>
    </location>
</feature>
<name>A0ABD1DL84_CULPP</name>